<feature type="compositionally biased region" description="Basic and acidic residues" evidence="3">
    <location>
        <begin position="247"/>
        <end position="264"/>
    </location>
</feature>
<sequence>MDDILAKVHTLTDLELATLLCLIAREHCLISTHPSSIDDLAAELSLVASKTFGLTASIISCHKHMTLDEFATGLLVPCPASSPSVNTLSVSPYRPRHYEHQGQTSSTAGPSSSAAAAAAAAAAAGGREGGREGGGGGGGYFLSAGVSSSPRHNPSMSPPVMSASQPPRIANIILAKNLHLTPRVVQIQALELLRTRRIFTRTSVQTAPKQFLFIALVGANSGGEARVTPHLNDFFYIGHWHDPDEDGFPHLEGELDEDGIRNDDASNNGDNNDADGRSISSLSTTSVLVKHPSHSSTQNQQGPDQAASRQSSRRRWLSRSNSSMISTVSSTNLPPPLQRHPSLLTPSSDPEASSPTPLLTPTDISQLSLASTAAYISPAVLRYTHNIITFLRTHRAVAGGVSPTATRHLEQLSRSLAALHGIDYVTPSLVAMAVRKVYLHRLGLVSEPEGERSVQWGGDLEAVREAMAGWTVEGVLEEVLGVVGVPG</sequence>
<dbReference type="HOGENOM" id="CLU_034390_0_0_1"/>
<evidence type="ECO:0000256" key="3">
    <source>
        <dbReference type="SAM" id="MobiDB-lite"/>
    </source>
</evidence>
<feature type="region of interest" description="Disordered" evidence="3">
    <location>
        <begin position="247"/>
        <end position="359"/>
    </location>
</feature>
<name>G0SGE2_CHATD</name>
<dbReference type="KEGG" id="cthr:CTHT_0066000"/>
<dbReference type="EC" id="6.6.1.1" evidence="1"/>
<comment type="pathway">
    <text evidence="2">Porphyrin-containing compound metabolism.</text>
</comment>
<feature type="compositionally biased region" description="Polar residues" evidence="3">
    <location>
        <begin position="101"/>
        <end position="112"/>
    </location>
</feature>
<feature type="compositionally biased region" description="Polar residues" evidence="3">
    <location>
        <begin position="344"/>
        <end position="359"/>
    </location>
</feature>
<protein>
    <recommendedName>
        <fullName evidence="1">magnesium chelatase</fullName>
        <ecNumber evidence="1">6.6.1.1</ecNumber>
    </recommendedName>
</protein>
<accession>G0SGE2</accession>
<dbReference type="InterPro" id="IPR052041">
    <property type="entry name" value="Nucleic_acid_metab_PIN/TRAM"/>
</dbReference>
<dbReference type="PANTHER" id="PTHR11603:SF132">
    <property type="entry name" value="C2H2-TYPE DOMAIN-CONTAINING PROTEIN"/>
    <property type="match status" value="1"/>
</dbReference>
<dbReference type="InterPro" id="IPR041628">
    <property type="entry name" value="ChlI/MoxR_AAA_lid"/>
</dbReference>
<feature type="region of interest" description="Disordered" evidence="3">
    <location>
        <begin position="82"/>
        <end position="112"/>
    </location>
</feature>
<dbReference type="Gene3D" id="1.10.8.80">
    <property type="entry name" value="Magnesium chelatase subunit I, C-Terminal domain"/>
    <property type="match status" value="1"/>
</dbReference>
<dbReference type="eggNOG" id="ENOG502QQMN">
    <property type="taxonomic scope" value="Eukaryota"/>
</dbReference>
<keyword evidence="6" id="KW-1185">Reference proteome</keyword>
<dbReference type="AlphaFoldDB" id="G0SGE2"/>
<organism evidence="6">
    <name type="scientific">Chaetomium thermophilum (strain DSM 1495 / CBS 144.50 / IMI 039719)</name>
    <name type="common">Thermochaetoides thermophila</name>
    <dbReference type="NCBI Taxonomy" id="759272"/>
    <lineage>
        <taxon>Eukaryota</taxon>
        <taxon>Fungi</taxon>
        <taxon>Dikarya</taxon>
        <taxon>Ascomycota</taxon>
        <taxon>Pezizomycotina</taxon>
        <taxon>Sordariomycetes</taxon>
        <taxon>Sordariomycetidae</taxon>
        <taxon>Sordariales</taxon>
        <taxon>Chaetomiaceae</taxon>
        <taxon>Thermochaetoides</taxon>
    </lineage>
</organism>
<dbReference type="GeneID" id="18260638"/>
<dbReference type="OMA" id="HWHDPED"/>
<evidence type="ECO:0000259" key="4">
    <source>
        <dbReference type="Pfam" id="PF17863"/>
    </source>
</evidence>
<feature type="domain" description="ChlI/MoxR AAA lid" evidence="4">
    <location>
        <begin position="391"/>
        <end position="452"/>
    </location>
</feature>
<reference evidence="5 6" key="1">
    <citation type="journal article" date="2011" name="Cell">
        <title>Insight into structure and assembly of the nuclear pore complex by utilizing the genome of a eukaryotic thermophile.</title>
        <authorList>
            <person name="Amlacher S."/>
            <person name="Sarges P."/>
            <person name="Flemming D."/>
            <person name="van Noort V."/>
            <person name="Kunze R."/>
            <person name="Devos D.P."/>
            <person name="Arumugam M."/>
            <person name="Bork P."/>
            <person name="Hurt E."/>
        </authorList>
    </citation>
    <scope>NUCLEOTIDE SEQUENCE [LARGE SCALE GENOMIC DNA]</scope>
    <source>
        <strain evidence="6">DSM 1495 / CBS 144.50 / IMI 039719</strain>
    </source>
</reference>
<evidence type="ECO:0000256" key="1">
    <source>
        <dbReference type="ARBA" id="ARBA00012825"/>
    </source>
</evidence>
<dbReference type="PANTHER" id="PTHR11603">
    <property type="entry name" value="AAA FAMILY ATPASE"/>
    <property type="match status" value="1"/>
</dbReference>
<dbReference type="EMBL" id="GL988047">
    <property type="protein sequence ID" value="EGS17281.1"/>
    <property type="molecule type" value="Genomic_DNA"/>
</dbReference>
<dbReference type="RefSeq" id="XP_006696899.1">
    <property type="nucleotide sequence ID" value="XM_006696836.1"/>
</dbReference>
<feature type="compositionally biased region" description="Polar residues" evidence="3">
    <location>
        <begin position="145"/>
        <end position="155"/>
    </location>
</feature>
<gene>
    <name evidence="5" type="ORF">CTHT_0066000</name>
</gene>
<evidence type="ECO:0000256" key="2">
    <source>
        <dbReference type="ARBA" id="ARBA00023444"/>
    </source>
</evidence>
<feature type="region of interest" description="Disordered" evidence="3">
    <location>
        <begin position="126"/>
        <end position="163"/>
    </location>
</feature>
<dbReference type="Pfam" id="PF17863">
    <property type="entry name" value="AAA_lid_2"/>
    <property type="match status" value="1"/>
</dbReference>
<feature type="compositionally biased region" description="Low complexity" evidence="3">
    <location>
        <begin position="265"/>
        <end position="289"/>
    </location>
</feature>
<feature type="compositionally biased region" description="Low complexity" evidence="3">
    <location>
        <begin position="318"/>
        <end position="330"/>
    </location>
</feature>
<evidence type="ECO:0000313" key="6">
    <source>
        <dbReference type="Proteomes" id="UP000008066"/>
    </source>
</evidence>
<dbReference type="Proteomes" id="UP000008066">
    <property type="component" value="Unassembled WGS sequence"/>
</dbReference>
<feature type="compositionally biased region" description="Polar residues" evidence="3">
    <location>
        <begin position="294"/>
        <end position="303"/>
    </location>
</feature>
<proteinExistence type="predicted"/>
<evidence type="ECO:0000313" key="5">
    <source>
        <dbReference type="EMBL" id="EGS17281.1"/>
    </source>
</evidence>
<dbReference type="GO" id="GO:0016851">
    <property type="term" value="F:magnesium chelatase activity"/>
    <property type="evidence" value="ECO:0007669"/>
    <property type="project" value="UniProtKB-EC"/>
</dbReference>
<dbReference type="OrthoDB" id="5582146at2759"/>